<feature type="transmembrane region" description="Helical" evidence="2">
    <location>
        <begin position="31"/>
        <end position="52"/>
    </location>
</feature>
<reference evidence="3 4" key="1">
    <citation type="submission" date="2015-11" db="EMBL/GenBank/DDBJ databases">
        <title>Genome Sequence of Bacillus simplex strain VanAntwerpen2.</title>
        <authorList>
            <person name="Couger M.B."/>
        </authorList>
    </citation>
    <scope>NUCLEOTIDE SEQUENCE [LARGE SCALE GENOMIC DNA]</scope>
    <source>
        <strain evidence="3 4">VanAntwerpen02</strain>
    </source>
</reference>
<comment type="caution">
    <text evidence="3">The sequence shown here is derived from an EMBL/GenBank/DDBJ whole genome shotgun (WGS) entry which is preliminary data.</text>
</comment>
<dbReference type="Proteomes" id="UP000064189">
    <property type="component" value="Unassembled WGS sequence"/>
</dbReference>
<feature type="region of interest" description="Disordered" evidence="1">
    <location>
        <begin position="1"/>
        <end position="25"/>
    </location>
</feature>
<evidence type="ECO:0000313" key="3">
    <source>
        <dbReference type="EMBL" id="KWW11474.1"/>
    </source>
</evidence>
<name>A0A109MSR1_9BACI</name>
<keyword evidence="2" id="KW-1133">Transmembrane helix</keyword>
<dbReference type="AlphaFoldDB" id="A0A109MSR1"/>
<evidence type="ECO:0000256" key="2">
    <source>
        <dbReference type="SAM" id="Phobius"/>
    </source>
</evidence>
<dbReference type="NCBIfam" id="TIGR02830">
    <property type="entry name" value="spore_III_AG"/>
    <property type="match status" value="1"/>
</dbReference>
<keyword evidence="4" id="KW-1185">Reference proteome</keyword>
<dbReference type="RefSeq" id="WP_061144412.1">
    <property type="nucleotide sequence ID" value="NZ_LNNH01000055.1"/>
</dbReference>
<gene>
    <name evidence="3" type="ORF">AS888_02810</name>
</gene>
<keyword evidence="2" id="KW-0472">Membrane</keyword>
<keyword evidence="2" id="KW-0812">Transmembrane</keyword>
<dbReference type="EMBL" id="LNNH01000055">
    <property type="protein sequence ID" value="KWW11474.1"/>
    <property type="molecule type" value="Genomic_DNA"/>
</dbReference>
<evidence type="ECO:0000313" key="4">
    <source>
        <dbReference type="Proteomes" id="UP000064189"/>
    </source>
</evidence>
<organism evidence="3 4">
    <name type="scientific">Peribacillus simplex</name>
    <dbReference type="NCBI Taxonomy" id="1478"/>
    <lineage>
        <taxon>Bacteria</taxon>
        <taxon>Bacillati</taxon>
        <taxon>Bacillota</taxon>
        <taxon>Bacilli</taxon>
        <taxon>Bacillales</taxon>
        <taxon>Bacillaceae</taxon>
        <taxon>Peribacillus</taxon>
    </lineage>
</organism>
<sequence>MNKDKGPLSWLQKLLNKDPDQKEPKEKKPSLYVYALIVVLLGAGIMMAGNLLTTNQTGQTSDVKTVFNNKQEEKDDVETFGQKNQSEFKNTKDYEIYLQNEMKEALESITGVKDVKVVIYVDASEKKVYERNKVTQKQVTQETDQEGGKRTVEDTSVDEQLVLVKSGEKEGPIISETKKPIVRGVLVVAKGAENIQIKKWIVEAVTRSLDVPSHRVSVMPKK</sequence>
<proteinExistence type="predicted"/>
<feature type="compositionally biased region" description="Basic and acidic residues" evidence="1">
    <location>
        <begin position="15"/>
        <end position="25"/>
    </location>
</feature>
<protein>
    <submittedName>
        <fullName evidence="3">Stage III sporulation protein AG</fullName>
    </submittedName>
</protein>
<evidence type="ECO:0000256" key="1">
    <source>
        <dbReference type="SAM" id="MobiDB-lite"/>
    </source>
</evidence>
<accession>A0A109MSR1</accession>
<dbReference type="InterPro" id="IPR014195">
    <property type="entry name" value="Spore_III_AG"/>
</dbReference>